<sequence>MLTRPVNLECSELHKTAEAREESANERTGGCWLLDRRINRKSDREVLGAEMGPVVARRYFTFAFLDIFFQAFGLQS</sequence>
<accession>A0A8S9TZ16</accession>
<organism evidence="1 2">
    <name type="scientific">Phytophthora infestans</name>
    <name type="common">Potato late blight agent</name>
    <name type="synonym">Botrytis infestans</name>
    <dbReference type="NCBI Taxonomy" id="4787"/>
    <lineage>
        <taxon>Eukaryota</taxon>
        <taxon>Sar</taxon>
        <taxon>Stramenopiles</taxon>
        <taxon>Oomycota</taxon>
        <taxon>Peronosporomycetes</taxon>
        <taxon>Peronosporales</taxon>
        <taxon>Peronosporaceae</taxon>
        <taxon>Phytophthora</taxon>
    </lineage>
</organism>
<proteinExistence type="predicted"/>
<reference evidence="1" key="1">
    <citation type="submission" date="2020-03" db="EMBL/GenBank/DDBJ databases">
        <title>Hybrid Assembly of Korean Phytophthora infestans isolates.</title>
        <authorList>
            <person name="Prokchorchik M."/>
            <person name="Lee Y."/>
            <person name="Seo J."/>
            <person name="Cho J.-H."/>
            <person name="Park Y.-E."/>
            <person name="Jang D.-C."/>
            <person name="Im J.-S."/>
            <person name="Choi J.-G."/>
            <person name="Park H.-J."/>
            <person name="Lee G.-B."/>
            <person name="Lee Y.-G."/>
            <person name="Hong S.-Y."/>
            <person name="Cho K."/>
            <person name="Sohn K.H."/>
        </authorList>
    </citation>
    <scope>NUCLEOTIDE SEQUENCE</scope>
    <source>
        <strain evidence="1">KR_2_A2</strain>
    </source>
</reference>
<comment type="caution">
    <text evidence="1">The sequence shown here is derived from an EMBL/GenBank/DDBJ whole genome shotgun (WGS) entry which is preliminary data.</text>
</comment>
<evidence type="ECO:0000313" key="2">
    <source>
        <dbReference type="Proteomes" id="UP000704712"/>
    </source>
</evidence>
<protein>
    <submittedName>
        <fullName evidence="1">Uncharacterized protein</fullName>
    </submittedName>
</protein>
<name>A0A8S9TZ16_PHYIN</name>
<evidence type="ECO:0000313" key="1">
    <source>
        <dbReference type="EMBL" id="KAF4132089.1"/>
    </source>
</evidence>
<gene>
    <name evidence="1" type="ORF">GN958_ATG18722</name>
</gene>
<dbReference type="EMBL" id="JAACNO010002623">
    <property type="protein sequence ID" value="KAF4132089.1"/>
    <property type="molecule type" value="Genomic_DNA"/>
</dbReference>
<dbReference type="Proteomes" id="UP000704712">
    <property type="component" value="Unassembled WGS sequence"/>
</dbReference>
<dbReference type="AlphaFoldDB" id="A0A8S9TZ16"/>